<protein>
    <recommendedName>
        <fullName evidence="6">BAHD acyltransferase</fullName>
    </recommendedName>
</protein>
<dbReference type="Gene3D" id="3.30.559.10">
    <property type="entry name" value="Chloramphenicol acetyltransferase-like domain"/>
    <property type="match status" value="2"/>
</dbReference>
<dbReference type="GO" id="GO:0016746">
    <property type="term" value="F:acyltransferase activity"/>
    <property type="evidence" value="ECO:0007669"/>
    <property type="project" value="UniProtKB-KW"/>
</dbReference>
<organism evidence="4 5">
    <name type="scientific">Malus baccata</name>
    <name type="common">Siberian crab apple</name>
    <name type="synonym">Pyrus baccata</name>
    <dbReference type="NCBI Taxonomy" id="106549"/>
    <lineage>
        <taxon>Eukaryota</taxon>
        <taxon>Viridiplantae</taxon>
        <taxon>Streptophyta</taxon>
        <taxon>Embryophyta</taxon>
        <taxon>Tracheophyta</taxon>
        <taxon>Spermatophyta</taxon>
        <taxon>Magnoliopsida</taxon>
        <taxon>eudicotyledons</taxon>
        <taxon>Gunneridae</taxon>
        <taxon>Pentapetalae</taxon>
        <taxon>rosids</taxon>
        <taxon>fabids</taxon>
        <taxon>Rosales</taxon>
        <taxon>Rosaceae</taxon>
        <taxon>Amygdaloideae</taxon>
        <taxon>Maleae</taxon>
        <taxon>Malus</taxon>
    </lineage>
</organism>
<dbReference type="EMBL" id="VIEB01000044">
    <property type="protein sequence ID" value="TQE10274.1"/>
    <property type="molecule type" value="Genomic_DNA"/>
</dbReference>
<keyword evidence="5" id="KW-1185">Reference proteome</keyword>
<accession>A0A540NGV9</accession>
<evidence type="ECO:0000256" key="2">
    <source>
        <dbReference type="ARBA" id="ARBA00022679"/>
    </source>
</evidence>
<dbReference type="InterPro" id="IPR023213">
    <property type="entry name" value="CAT-like_dom_sf"/>
</dbReference>
<sequence length="466" mass="52312">MKVAIVSRKMIKPSSPTPNHHKNLKLSLLDQAFPPSFYANTIFFYSSDSNSNHGHNYGGDVTSQQLAWERSDRLQKSLSKTLVAFYPFAGQLKDHVSVECNDEGAYFLEARSNCSLLEILSKPEHKLLPHFIPAFNADEQLGSAVLLVQFTVFNCGGITLGVSHSHKIADASSTCTFFQRWAASTLELESVNNHDRISAVNNHDQISAVLPEFVGSSLLPPSDMPFSSSYVMNMAPENLTTRRFVFSAPKIASLSDKISRLLQQRGINITPTKVEVVSAVLFKCANAARRSSNPSATFKQAVDLRRRMSPPLPENAIGNLVWSFQLLVENKDIELHELVAEMRRGSAEFCNEKANRLKGEEGVSLVFEGNREEFEFGKMGIPMYCFASIWRHPMDEMDFGWGKPIWFTFHMCYKNTIMLLAGTRNDQDIEALVTLEEQEMTRFQRDEMLLAVAAVNPSVVVSHCRM</sequence>
<evidence type="ECO:0008006" key="6">
    <source>
        <dbReference type="Google" id="ProtNLM"/>
    </source>
</evidence>
<keyword evidence="3" id="KW-0012">Acyltransferase</keyword>
<comment type="similarity">
    <text evidence="1">Belongs to the plant acyltransferase family.</text>
</comment>
<evidence type="ECO:0000313" key="4">
    <source>
        <dbReference type="EMBL" id="TQE10274.1"/>
    </source>
</evidence>
<reference evidence="4 5" key="1">
    <citation type="journal article" date="2019" name="G3 (Bethesda)">
        <title>Sequencing of a Wild Apple (Malus baccata) Genome Unravels the Differences Between Cultivated and Wild Apple Species Regarding Disease Resistance and Cold Tolerance.</title>
        <authorList>
            <person name="Chen X."/>
        </authorList>
    </citation>
    <scope>NUCLEOTIDE SEQUENCE [LARGE SCALE GENOMIC DNA]</scope>
    <source>
        <strain evidence="5">cv. Shandingzi</strain>
        <tissue evidence="4">Leaves</tissue>
    </source>
</reference>
<gene>
    <name evidence="4" type="ORF">C1H46_004113</name>
</gene>
<comment type="caution">
    <text evidence="4">The sequence shown here is derived from an EMBL/GenBank/DDBJ whole genome shotgun (WGS) entry which is preliminary data.</text>
</comment>
<dbReference type="PANTHER" id="PTHR31623">
    <property type="entry name" value="F21J9.9"/>
    <property type="match status" value="1"/>
</dbReference>
<dbReference type="PANTHER" id="PTHR31623:SF128">
    <property type="entry name" value="SALUTARIDINOL 7-O-ACETYLTRANSFERASE-LIKE"/>
    <property type="match status" value="1"/>
</dbReference>
<proteinExistence type="inferred from homology"/>
<keyword evidence="2" id="KW-0808">Transferase</keyword>
<dbReference type="Pfam" id="PF02458">
    <property type="entry name" value="Transferase"/>
    <property type="match status" value="1"/>
</dbReference>
<evidence type="ECO:0000256" key="3">
    <source>
        <dbReference type="ARBA" id="ARBA00023315"/>
    </source>
</evidence>
<dbReference type="STRING" id="106549.A0A540NGV9"/>
<dbReference type="AlphaFoldDB" id="A0A540NGV9"/>
<name>A0A540NGV9_MALBA</name>
<dbReference type="Proteomes" id="UP000315295">
    <property type="component" value="Unassembled WGS sequence"/>
</dbReference>
<evidence type="ECO:0000313" key="5">
    <source>
        <dbReference type="Proteomes" id="UP000315295"/>
    </source>
</evidence>
<evidence type="ECO:0000256" key="1">
    <source>
        <dbReference type="ARBA" id="ARBA00009861"/>
    </source>
</evidence>